<proteinExistence type="predicted"/>
<accession>A0A850QVR1</accession>
<organism evidence="2 3">
    <name type="scientific">Photobacterium damselae subsp. damselae</name>
    <name type="common">Listonella damsela</name>
    <dbReference type="NCBI Taxonomy" id="85581"/>
    <lineage>
        <taxon>Bacteria</taxon>
        <taxon>Pseudomonadati</taxon>
        <taxon>Pseudomonadota</taxon>
        <taxon>Gammaproteobacteria</taxon>
        <taxon>Vibrionales</taxon>
        <taxon>Vibrionaceae</taxon>
        <taxon>Photobacterium</taxon>
    </lineage>
</organism>
<feature type="chain" id="PRO_5032375326" evidence="1">
    <location>
        <begin position="23"/>
        <end position="173"/>
    </location>
</feature>
<reference evidence="2 3" key="1">
    <citation type="submission" date="2020-06" db="EMBL/GenBank/DDBJ databases">
        <title>Photobacterium damselae subsp. damselae comparative genomics.</title>
        <authorList>
            <person name="Osorio C.R."/>
        </authorList>
    </citation>
    <scope>NUCLEOTIDE SEQUENCE [LARGE SCALE GENOMIC DNA]</scope>
    <source>
        <strain evidence="2 3">TW250/03</strain>
    </source>
</reference>
<evidence type="ECO:0000313" key="2">
    <source>
        <dbReference type="EMBL" id="NVO99110.1"/>
    </source>
</evidence>
<comment type="caution">
    <text evidence="2">The sequence shown here is derived from an EMBL/GenBank/DDBJ whole genome shotgun (WGS) entry which is preliminary data.</text>
</comment>
<evidence type="ECO:0000313" key="3">
    <source>
        <dbReference type="Proteomes" id="UP000533429"/>
    </source>
</evidence>
<name>A0A850QVR1_PHODD</name>
<dbReference type="AlphaFoldDB" id="A0A850QVR1"/>
<dbReference type="EMBL" id="JABXOR010000166">
    <property type="protein sequence ID" value="NVO99110.1"/>
    <property type="molecule type" value="Genomic_DNA"/>
</dbReference>
<protein>
    <submittedName>
        <fullName evidence="2">Uncharacterized protein</fullName>
    </submittedName>
</protein>
<dbReference type="Proteomes" id="UP000533429">
    <property type="component" value="Unassembled WGS sequence"/>
</dbReference>
<keyword evidence="1" id="KW-0732">Signal</keyword>
<evidence type="ECO:0000256" key="1">
    <source>
        <dbReference type="SAM" id="SignalP"/>
    </source>
</evidence>
<feature type="signal peptide" evidence="1">
    <location>
        <begin position="1"/>
        <end position="22"/>
    </location>
</feature>
<gene>
    <name evidence="2" type="ORF">HWA77_02660</name>
</gene>
<sequence length="173" mass="17864">MKKTTTTLAIAVLCAMSAGAFAGSSTAPVKWFGTVPGVIPGSDIIITGANKGDVQDGLLMVDVNGSFVSQDTVTLESHKYTPEDTTATPATPAIIGDLVNATWSLQNVAVIPGSYDTKNIKVSFNNLEVAPGADLPTAEDVVYLTVKHDTENADVVPGEQVRVTTTVVATTAA</sequence>